<evidence type="ECO:0000313" key="3">
    <source>
        <dbReference type="Proteomes" id="UP000775872"/>
    </source>
</evidence>
<name>A0A9N9ZK61_9HYPO</name>
<comment type="caution">
    <text evidence="2">The sequence shown here is derived from an EMBL/GenBank/DDBJ whole genome shotgun (WGS) entry which is preliminary data.</text>
</comment>
<feature type="compositionally biased region" description="Basic and acidic residues" evidence="1">
    <location>
        <begin position="187"/>
        <end position="199"/>
    </location>
</feature>
<dbReference type="OrthoDB" id="5152937at2759"/>
<reference evidence="2 3" key="2">
    <citation type="submission" date="2021-10" db="EMBL/GenBank/DDBJ databases">
        <authorList>
            <person name="Piombo E."/>
        </authorList>
    </citation>
    <scope>NUCLEOTIDE SEQUENCE [LARGE SCALE GENOMIC DNA]</scope>
</reference>
<organism evidence="2 3">
    <name type="scientific">Clonostachys solani</name>
    <dbReference type="NCBI Taxonomy" id="160281"/>
    <lineage>
        <taxon>Eukaryota</taxon>
        <taxon>Fungi</taxon>
        <taxon>Dikarya</taxon>
        <taxon>Ascomycota</taxon>
        <taxon>Pezizomycotina</taxon>
        <taxon>Sordariomycetes</taxon>
        <taxon>Hypocreomycetidae</taxon>
        <taxon>Hypocreales</taxon>
        <taxon>Bionectriaceae</taxon>
        <taxon>Clonostachys</taxon>
    </lineage>
</organism>
<evidence type="ECO:0000256" key="1">
    <source>
        <dbReference type="SAM" id="MobiDB-lite"/>
    </source>
</evidence>
<dbReference type="AlphaFoldDB" id="A0A9N9ZK61"/>
<dbReference type="EMBL" id="CABFOC020000082">
    <property type="protein sequence ID" value="CAH0058097.1"/>
    <property type="molecule type" value="Genomic_DNA"/>
</dbReference>
<keyword evidence="3" id="KW-1185">Reference proteome</keyword>
<feature type="compositionally biased region" description="Low complexity" evidence="1">
    <location>
        <begin position="79"/>
        <end position="89"/>
    </location>
</feature>
<feature type="region of interest" description="Disordered" evidence="1">
    <location>
        <begin position="78"/>
        <end position="115"/>
    </location>
</feature>
<gene>
    <name evidence="2" type="ORF">CSOL1703_00008575</name>
</gene>
<feature type="region of interest" description="Disordered" evidence="1">
    <location>
        <begin position="141"/>
        <end position="208"/>
    </location>
</feature>
<dbReference type="Proteomes" id="UP000775872">
    <property type="component" value="Unassembled WGS sequence"/>
</dbReference>
<accession>A0A9N9ZK61</accession>
<sequence>MTLPCDLEIHRSTANAENNIRNEWLEQGTGETIGVIEHPGTEVPELAEQAIFWIEKNLWNKKWDDEWAHKVPEEEEGEQAAAQMGGQAEYLPNDTRPQCPDDGTPRIDRPAEGNNAHDGAFHNSFEAEEQLKTTIQYHAGPSRAPKEHTLDSKAQGAVFPNFNNQLQPPEESPSIRRLRLTTFDNNARQDERPSREDSRGFGPAPKKN</sequence>
<protein>
    <submittedName>
        <fullName evidence="2">Uncharacterized protein</fullName>
    </submittedName>
</protein>
<reference evidence="3" key="1">
    <citation type="submission" date="2019-06" db="EMBL/GenBank/DDBJ databases">
        <authorList>
            <person name="Broberg M."/>
        </authorList>
    </citation>
    <scope>NUCLEOTIDE SEQUENCE [LARGE SCALE GENOMIC DNA]</scope>
</reference>
<evidence type="ECO:0000313" key="2">
    <source>
        <dbReference type="EMBL" id="CAH0058097.1"/>
    </source>
</evidence>
<proteinExistence type="predicted"/>